<evidence type="ECO:0000313" key="2">
    <source>
        <dbReference type="Proteomes" id="UP000805649"/>
    </source>
</evidence>
<dbReference type="EMBL" id="VUJX02000006">
    <property type="protein sequence ID" value="KAL0935415.1"/>
    <property type="molecule type" value="Genomic_DNA"/>
</dbReference>
<proteinExistence type="predicted"/>
<keyword evidence="1" id="KW-0648">Protein biosynthesis</keyword>
<evidence type="ECO:0000313" key="1">
    <source>
        <dbReference type="EMBL" id="KAL0935415.1"/>
    </source>
</evidence>
<organism evidence="1 2">
    <name type="scientific">Colletotrichum truncatum</name>
    <name type="common">Anthracnose fungus</name>
    <name type="synonym">Colletotrichum capsici</name>
    <dbReference type="NCBI Taxonomy" id="5467"/>
    <lineage>
        <taxon>Eukaryota</taxon>
        <taxon>Fungi</taxon>
        <taxon>Dikarya</taxon>
        <taxon>Ascomycota</taxon>
        <taxon>Pezizomycotina</taxon>
        <taxon>Sordariomycetes</taxon>
        <taxon>Hypocreomycetidae</taxon>
        <taxon>Glomerellales</taxon>
        <taxon>Glomerellaceae</taxon>
        <taxon>Colletotrichum</taxon>
        <taxon>Colletotrichum truncatum species complex</taxon>
    </lineage>
</organism>
<protein>
    <submittedName>
        <fullName evidence="1">RNA polymerase I specific transcription initiation factor</fullName>
    </submittedName>
</protein>
<dbReference type="Proteomes" id="UP000805649">
    <property type="component" value="Unassembled WGS sequence"/>
</dbReference>
<gene>
    <name evidence="1" type="ORF">CTRU02_210006</name>
</gene>
<comment type="caution">
    <text evidence="1">The sequence shown here is derived from an EMBL/GenBank/DDBJ whole genome shotgun (WGS) entry which is preliminary data.</text>
</comment>
<keyword evidence="1" id="KW-0396">Initiation factor</keyword>
<accession>A0ACC3YU40</accession>
<reference evidence="1 2" key="1">
    <citation type="journal article" date="2020" name="Phytopathology">
        <title>Genome Sequence Resources of Colletotrichum truncatum, C. plurivorum, C. musicola, and C. sojae: Four Species Pathogenic to Soybean (Glycine max).</title>
        <authorList>
            <person name="Rogerio F."/>
            <person name="Boufleur T.R."/>
            <person name="Ciampi-Guillardi M."/>
            <person name="Sukno S.A."/>
            <person name="Thon M.R."/>
            <person name="Massola Junior N.S."/>
            <person name="Baroncelli R."/>
        </authorList>
    </citation>
    <scope>NUCLEOTIDE SEQUENCE [LARGE SCALE GENOMIC DNA]</scope>
    <source>
        <strain evidence="1 2">CMES1059</strain>
    </source>
</reference>
<sequence>MTADEEAWDLDTDEIRSIDSEELYDTRPNRWRGPRSTWRSYTQEERLLHRSMEQDRNRDLSVHLYNVFALKNRPAAATDALDVDADDAEDADKPLKDVVDKSNWRPPNMWTAWPMSTQTVPGDDFMKETHDGDDAFTVRSDAVQMPSTALEEEVTATILRQAKERFRRRQEKYERKEAARARSAQETTAASSQLVTTSDDAQDSSAEERPHAEASDEPPRMTKPAKTYEAVVSANDELSSDILRPSVRHILSTLDNTLTTLHNARLAGLSYMTDSSASATDASDVSDAASVSSVASRASSGRRGKKGRPRSKAPRTPEPERDTSQRRGRPRKAMTPLPGETEKDMKIRIARHQKRRIPYPSDEEEEEDNYDDTGAETSPTKSPRRRRDLSPHARMEARTKSHEGVLGRWGLRDWSDVIGAASLSGFNPEVVARAAQRCADLFGQGMDMQTLHEGPALKGPKAQRIRYLPGSRRGHEQPLSSSSDEEEEDDDDDSVAKRRVKRQRGSRGRRDSVPPSDSDAAARGRTSRPTSRGRSTSRSSSVGLFFCPVAGCERALEGFGRRANLQRHVARVHPGQEVDVGDVESENEMFGAVHVDGFLKPIRARKGWRAEDTGQRKRKRHYRGRRLASGDEGTTTQGEETVWDST</sequence>
<keyword evidence="2" id="KW-1185">Reference proteome</keyword>
<name>A0ACC3YU40_COLTU</name>